<dbReference type="Proteomes" id="UP000249522">
    <property type="component" value="Unassembled WGS sequence"/>
</dbReference>
<proteinExistence type="predicted"/>
<reference evidence="1 2" key="1">
    <citation type="submission" date="2018-06" db="EMBL/GenBank/DDBJ databases">
        <title>Paenibacillus imtechensis sp. nov.</title>
        <authorList>
            <person name="Pinnaka A.K."/>
            <person name="Singh H."/>
            <person name="Kaur M."/>
        </authorList>
    </citation>
    <scope>NUCLEOTIDE SEQUENCE [LARGE SCALE GENOMIC DNA]</scope>
    <source>
        <strain evidence="1 2">SMB1</strain>
    </source>
</reference>
<evidence type="ECO:0008006" key="3">
    <source>
        <dbReference type="Google" id="ProtNLM"/>
    </source>
</evidence>
<dbReference type="RefSeq" id="WP_111148150.1">
    <property type="nucleotide sequence ID" value="NZ_QKRB01000053.1"/>
</dbReference>
<evidence type="ECO:0000313" key="2">
    <source>
        <dbReference type="Proteomes" id="UP000249522"/>
    </source>
</evidence>
<dbReference type="EMBL" id="QKRB01000053">
    <property type="protein sequence ID" value="PZD94381.1"/>
    <property type="molecule type" value="Genomic_DNA"/>
</dbReference>
<evidence type="ECO:0000313" key="1">
    <source>
        <dbReference type="EMBL" id="PZD94381.1"/>
    </source>
</evidence>
<comment type="caution">
    <text evidence="1">The sequence shown here is derived from an EMBL/GenBank/DDBJ whole genome shotgun (WGS) entry which is preliminary data.</text>
</comment>
<accession>A0A2W1LRD5</accession>
<organism evidence="1 2">
    <name type="scientific">Paenibacillus sambharensis</name>
    <dbReference type="NCBI Taxonomy" id="1803190"/>
    <lineage>
        <taxon>Bacteria</taxon>
        <taxon>Bacillati</taxon>
        <taxon>Bacillota</taxon>
        <taxon>Bacilli</taxon>
        <taxon>Bacillales</taxon>
        <taxon>Paenibacillaceae</taxon>
        <taxon>Paenibacillus</taxon>
    </lineage>
</organism>
<sequence length="134" mass="15184">MLKELQVAHCPSCGNVYQKNLRNLCSECSSRLDNQLSAIDRYLAGNRFADTASLSKCTGVPVKTIHSFIRSRKLCIQNYPNLTTACESCSSPVREAKLCTSCSRRLTAEIYSMLEQEQALRQRTREVSSFQIRR</sequence>
<name>A0A2W1LRD5_9BACL</name>
<protein>
    <recommendedName>
        <fullName evidence="3">Flagellar protein</fullName>
    </recommendedName>
</protein>
<gene>
    <name evidence="1" type="ORF">DNH61_18440</name>
</gene>
<dbReference type="AlphaFoldDB" id="A0A2W1LRD5"/>
<keyword evidence="2" id="KW-1185">Reference proteome</keyword>